<dbReference type="AlphaFoldDB" id="H1PR00"/>
<keyword evidence="4" id="KW-1185">Reference proteome</keyword>
<comment type="caution">
    <text evidence="3">The sequence shown here is derived from an EMBL/GenBank/DDBJ whole genome shotgun (WGS) entry which is preliminary data.</text>
</comment>
<gene>
    <name evidence="3" type="ORF">HMPREF0402_00843</name>
</gene>
<sequence>MKIFLITGGAGFIGSTVAERLLKQGNKVIVVDNFNDFYDYNRKIRNILEITGNYRKINEILENFSKAEKIENLKRIVNSENFVLEYVDIRDMEKMDKIFSEYKIDLVFNPAAMAGVRPSLLDPMLYEEVNIKGYMNLLELCKKYGVKKFIQASSSSVYGNNKNVPFKETDIVDFAISPYAATKKSGEVIGHVYHKLYEIDMIQLRFFTVYGPKQRPDLAIHKFTKMILDGNSIPFYGDGNTKRDYTYINDIVDGILKSIDYLFKNQDVYEIFNLGESHVVSLKEMVETIEKVLGKKAVLDKQPMQLGDVEKTYADISKAKQILGYDPKTNFEDGIKKFVEWYMNY</sequence>
<dbReference type="Gene3D" id="3.90.25.10">
    <property type="entry name" value="UDP-galactose 4-epimerase, domain 1"/>
    <property type="match status" value="1"/>
</dbReference>
<dbReference type="PANTHER" id="PTHR43574">
    <property type="entry name" value="EPIMERASE-RELATED"/>
    <property type="match status" value="1"/>
</dbReference>
<dbReference type="PRINTS" id="PR01713">
    <property type="entry name" value="NUCEPIMERASE"/>
</dbReference>
<keyword evidence="1" id="KW-0520">NAD</keyword>
<dbReference type="InterPro" id="IPR016040">
    <property type="entry name" value="NAD(P)-bd_dom"/>
</dbReference>
<name>H1PR00_9FUSO</name>
<dbReference type="SUPFAM" id="SSF51735">
    <property type="entry name" value="NAD(P)-binding Rossmann-fold domains"/>
    <property type="match status" value="1"/>
</dbReference>
<evidence type="ECO:0000259" key="2">
    <source>
        <dbReference type="Pfam" id="PF16363"/>
    </source>
</evidence>
<feature type="domain" description="NAD(P)-binding" evidence="2">
    <location>
        <begin position="65"/>
        <end position="337"/>
    </location>
</feature>
<feature type="domain" description="NAD(P)-binding" evidence="2">
    <location>
        <begin position="5"/>
        <end position="40"/>
    </location>
</feature>
<dbReference type="Proteomes" id="UP000003233">
    <property type="component" value="Unassembled WGS sequence"/>
</dbReference>
<dbReference type="HOGENOM" id="CLU_007383_1_7_0"/>
<proteinExistence type="predicted"/>
<evidence type="ECO:0000256" key="1">
    <source>
        <dbReference type="ARBA" id="ARBA00023027"/>
    </source>
</evidence>
<protein>
    <recommendedName>
        <fullName evidence="2">NAD(P)-binding domain-containing protein</fullName>
    </recommendedName>
</protein>
<accession>H1PR00</accession>
<dbReference type="BioCyc" id="FSP457404-HMP:GTSQ-845-MONOMER"/>
<evidence type="ECO:0000313" key="4">
    <source>
        <dbReference type="Proteomes" id="UP000003233"/>
    </source>
</evidence>
<dbReference type="Pfam" id="PF16363">
    <property type="entry name" value="GDP_Man_Dehyd"/>
    <property type="match status" value="2"/>
</dbReference>
<dbReference type="InterPro" id="IPR036291">
    <property type="entry name" value="NAD(P)-bd_dom_sf"/>
</dbReference>
<dbReference type="RefSeq" id="WP_008696260.1">
    <property type="nucleotide sequence ID" value="NZ_KE161007.1"/>
</dbReference>
<dbReference type="Gene3D" id="3.40.50.720">
    <property type="entry name" value="NAD(P)-binding Rossmann-like Domain"/>
    <property type="match status" value="1"/>
</dbReference>
<evidence type="ECO:0000313" key="3">
    <source>
        <dbReference type="EMBL" id="EHO82813.1"/>
    </source>
</evidence>
<reference evidence="3 4" key="1">
    <citation type="submission" date="2012-07" db="EMBL/GenBank/DDBJ databases">
        <title>The Genome Sequence of Fusobacterium ulcerans 12_1B.</title>
        <authorList>
            <consortium name="The Broad Institute Genome Sequencing Platform"/>
            <person name="Earl A."/>
            <person name="Ward D."/>
            <person name="Feldgarden M."/>
            <person name="Gevers D."/>
            <person name="Strauss J."/>
            <person name="Ambrose C.E."/>
            <person name="Allen-Vercoe E."/>
            <person name="Walker B."/>
            <person name="Young S.K."/>
            <person name="Zeng Q."/>
            <person name="Gargeya S."/>
            <person name="Fitzgerald M."/>
            <person name="Haas B."/>
            <person name="Abouelleil A."/>
            <person name="Alvarado L."/>
            <person name="Arachchi H.M."/>
            <person name="Berlin A.M."/>
            <person name="Chapman S.B."/>
            <person name="Goldberg J."/>
            <person name="Griggs A."/>
            <person name="Gujja S."/>
            <person name="Hansen M."/>
            <person name="Howarth C."/>
            <person name="Imamovic A."/>
            <person name="Larimer J."/>
            <person name="McCowen C."/>
            <person name="Montmayeur A."/>
            <person name="Murphy C."/>
            <person name="Neiman D."/>
            <person name="Pearson M."/>
            <person name="Priest M."/>
            <person name="Roberts A."/>
            <person name="Saif S."/>
            <person name="Shea T."/>
            <person name="Sisk P."/>
            <person name="Sykes S."/>
            <person name="Wortman J."/>
            <person name="Nusbaum C."/>
            <person name="Birren B."/>
        </authorList>
    </citation>
    <scope>NUCLEOTIDE SEQUENCE [LARGE SCALE GENOMIC DNA]</scope>
    <source>
        <strain evidence="3 4">12_1B</strain>
    </source>
</reference>
<dbReference type="PATRIC" id="fig|457404.5.peg.423"/>
<dbReference type="EMBL" id="AGWJ02000002">
    <property type="protein sequence ID" value="EHO82813.1"/>
    <property type="molecule type" value="Genomic_DNA"/>
</dbReference>
<organism evidence="3 4">
    <name type="scientific">Fusobacterium ulcerans 12-1B</name>
    <dbReference type="NCBI Taxonomy" id="457404"/>
    <lineage>
        <taxon>Bacteria</taxon>
        <taxon>Fusobacteriati</taxon>
        <taxon>Fusobacteriota</taxon>
        <taxon>Fusobacteriia</taxon>
        <taxon>Fusobacteriales</taxon>
        <taxon>Fusobacteriaceae</taxon>
        <taxon>Fusobacterium</taxon>
    </lineage>
</organism>